<dbReference type="Gene3D" id="3.10.110.10">
    <property type="entry name" value="Ubiquitin Conjugating Enzyme"/>
    <property type="match status" value="1"/>
</dbReference>
<name>A0ABY6KFP9_9ARAC</name>
<comment type="similarity">
    <text evidence="4">Belongs to the ubiquitin-conjugating enzyme family.</text>
</comment>
<evidence type="ECO:0000259" key="5">
    <source>
        <dbReference type="PROSITE" id="PS50127"/>
    </source>
</evidence>
<accession>A0ABY6KFP9</accession>
<evidence type="ECO:0000313" key="7">
    <source>
        <dbReference type="Proteomes" id="UP001235939"/>
    </source>
</evidence>
<dbReference type="SUPFAM" id="SSF54495">
    <property type="entry name" value="UBC-like"/>
    <property type="match status" value="1"/>
</dbReference>
<evidence type="ECO:0000313" key="6">
    <source>
        <dbReference type="EMBL" id="UYV67653.1"/>
    </source>
</evidence>
<gene>
    <name evidence="6" type="ORF">LAZ67_5001497</name>
</gene>
<dbReference type="PROSITE" id="PS50127">
    <property type="entry name" value="UBC_2"/>
    <property type="match status" value="1"/>
</dbReference>
<dbReference type="Pfam" id="PF00179">
    <property type="entry name" value="UQ_con"/>
    <property type="match status" value="1"/>
</dbReference>
<dbReference type="InterPro" id="IPR050113">
    <property type="entry name" value="Ub_conjugating_enzyme"/>
</dbReference>
<feature type="active site" description="Glycyl thioester intermediate" evidence="3">
    <location>
        <position position="85"/>
    </location>
</feature>
<evidence type="ECO:0000256" key="4">
    <source>
        <dbReference type="RuleBase" id="RU362109"/>
    </source>
</evidence>
<evidence type="ECO:0000256" key="3">
    <source>
        <dbReference type="PROSITE-ProRule" id="PRU10133"/>
    </source>
</evidence>
<dbReference type="InterPro" id="IPR016135">
    <property type="entry name" value="UBQ-conjugating_enzyme/RWD"/>
</dbReference>
<dbReference type="PROSITE" id="PS00183">
    <property type="entry name" value="UBC_1"/>
    <property type="match status" value="1"/>
</dbReference>
<protein>
    <submittedName>
        <fullName evidence="6">UBE2F</fullName>
    </submittedName>
</protein>
<reference evidence="6 7" key="1">
    <citation type="submission" date="2022-01" db="EMBL/GenBank/DDBJ databases">
        <title>A chromosomal length assembly of Cordylochernes scorpioides.</title>
        <authorList>
            <person name="Zeh D."/>
            <person name="Zeh J."/>
        </authorList>
    </citation>
    <scope>NUCLEOTIDE SEQUENCE [LARGE SCALE GENOMIC DNA]</scope>
    <source>
        <strain evidence="6">IN4F17</strain>
        <tissue evidence="6">Whole Body</tissue>
    </source>
</reference>
<sequence>MLAICCVPEVQDLEASLPGTCSVNFDNPNELHRFHLQVKPDEGFWKGGTFVFTVDVPSEYNMVPPKAKCLTRLWHPNISEDGDICLSLLRQNSIDGMGNCLLSYRRHIGPRGFLRNQEMCI</sequence>
<keyword evidence="4" id="KW-0067">ATP-binding</keyword>
<keyword evidence="7" id="KW-1185">Reference proteome</keyword>
<proteinExistence type="inferred from homology"/>
<feature type="domain" description="UBC core" evidence="5">
    <location>
        <begin position="1"/>
        <end position="121"/>
    </location>
</feature>
<dbReference type="PANTHER" id="PTHR24067">
    <property type="entry name" value="UBIQUITIN-CONJUGATING ENZYME E2"/>
    <property type="match status" value="1"/>
</dbReference>
<evidence type="ECO:0000256" key="2">
    <source>
        <dbReference type="ARBA" id="ARBA00022786"/>
    </source>
</evidence>
<dbReference type="EMBL" id="CP092867">
    <property type="protein sequence ID" value="UYV67653.1"/>
    <property type="molecule type" value="Genomic_DNA"/>
</dbReference>
<evidence type="ECO:0000256" key="1">
    <source>
        <dbReference type="ARBA" id="ARBA00022679"/>
    </source>
</evidence>
<dbReference type="InterPro" id="IPR023313">
    <property type="entry name" value="UBQ-conjugating_AS"/>
</dbReference>
<dbReference type="InterPro" id="IPR000608">
    <property type="entry name" value="UBC"/>
</dbReference>
<keyword evidence="4" id="KW-0547">Nucleotide-binding</keyword>
<keyword evidence="2 4" id="KW-0833">Ubl conjugation pathway</keyword>
<keyword evidence="1" id="KW-0808">Transferase</keyword>
<dbReference type="CDD" id="cd23794">
    <property type="entry name" value="UBCc_UBE2F_UBE2M"/>
    <property type="match status" value="1"/>
</dbReference>
<dbReference type="Proteomes" id="UP001235939">
    <property type="component" value="Chromosome 05"/>
</dbReference>
<organism evidence="6 7">
    <name type="scientific">Cordylochernes scorpioides</name>
    <dbReference type="NCBI Taxonomy" id="51811"/>
    <lineage>
        <taxon>Eukaryota</taxon>
        <taxon>Metazoa</taxon>
        <taxon>Ecdysozoa</taxon>
        <taxon>Arthropoda</taxon>
        <taxon>Chelicerata</taxon>
        <taxon>Arachnida</taxon>
        <taxon>Pseudoscorpiones</taxon>
        <taxon>Cheliferoidea</taxon>
        <taxon>Chernetidae</taxon>
        <taxon>Cordylochernes</taxon>
    </lineage>
</organism>